<keyword evidence="2" id="KW-0813">Transport</keyword>
<evidence type="ECO:0000256" key="1">
    <source>
        <dbReference type="ARBA" id="ARBA00005941"/>
    </source>
</evidence>
<reference evidence="7 8" key="1">
    <citation type="submission" date="2013-01" db="EMBL/GenBank/DDBJ databases">
        <title>The Genome Sequence of Clostridium clostridioforme 90A8.</title>
        <authorList>
            <consortium name="The Broad Institute Genome Sequencing Platform"/>
            <person name="Earl A."/>
            <person name="Ward D."/>
            <person name="Feldgarden M."/>
            <person name="Gevers D."/>
            <person name="Courvalin P."/>
            <person name="Lambert T."/>
            <person name="Walker B."/>
            <person name="Young S.K."/>
            <person name="Zeng Q."/>
            <person name="Gargeya S."/>
            <person name="Fitzgerald M."/>
            <person name="Haas B."/>
            <person name="Abouelleil A."/>
            <person name="Alvarado L."/>
            <person name="Arachchi H.M."/>
            <person name="Berlin A.M."/>
            <person name="Chapman S.B."/>
            <person name="Dewar J."/>
            <person name="Goldberg J."/>
            <person name="Griggs A."/>
            <person name="Gujja S."/>
            <person name="Hansen M."/>
            <person name="Howarth C."/>
            <person name="Imamovic A."/>
            <person name="Larimer J."/>
            <person name="McCowan C."/>
            <person name="Murphy C."/>
            <person name="Neiman D."/>
            <person name="Pearson M."/>
            <person name="Priest M."/>
            <person name="Roberts A."/>
            <person name="Saif S."/>
            <person name="Shea T."/>
            <person name="Sisk P."/>
            <person name="Sykes S."/>
            <person name="Wortman J."/>
            <person name="Nusbaum C."/>
            <person name="Birren B."/>
        </authorList>
    </citation>
    <scope>NUCLEOTIDE SEQUENCE [LARGE SCALE GENOMIC DNA]</scope>
    <source>
        <strain evidence="7 8">90A8</strain>
    </source>
</reference>
<dbReference type="InterPro" id="IPR051233">
    <property type="entry name" value="Desulfoferrodoxin_SOR"/>
</dbReference>
<keyword evidence="5" id="KW-0408">Iron</keyword>
<feature type="domain" description="Desulfoferrodoxin ferrous iron-binding" evidence="6">
    <location>
        <begin position="43"/>
        <end position="128"/>
    </location>
</feature>
<sequence length="130" mass="14106">MKNEPVFLTDKNHNIVLEALSPAPNAALPDSCKPFEILEPTTAEGAAEKHLPVVEQNGLRVTVRVGSIFHPMDQEHSIGWVCLVTKAGCIMRVPLTPDCEPVASFTLEEGDAPAAAYAYCNLHGLWKKSV</sequence>
<gene>
    <name evidence="7" type="ORF">HMPREF1090_04698</name>
</gene>
<evidence type="ECO:0000256" key="3">
    <source>
        <dbReference type="ARBA" id="ARBA00022723"/>
    </source>
</evidence>
<keyword evidence="3" id="KW-0479">Metal-binding</keyword>
<evidence type="ECO:0000259" key="6">
    <source>
        <dbReference type="Pfam" id="PF01880"/>
    </source>
</evidence>
<name>A0A0E2H3U5_9FIRM</name>
<dbReference type="AlphaFoldDB" id="A0A0E2H3U5"/>
<keyword evidence="4" id="KW-0249">Electron transport</keyword>
<dbReference type="RefSeq" id="WP_002587597.1">
    <property type="nucleotide sequence ID" value="NZ_KB850988.1"/>
</dbReference>
<dbReference type="PANTHER" id="PTHR36541:SF1">
    <property type="entry name" value="SUPEROXIDE REDUCTASE-RELATED"/>
    <property type="match status" value="1"/>
</dbReference>
<evidence type="ECO:0000313" key="8">
    <source>
        <dbReference type="Proteomes" id="UP000013085"/>
    </source>
</evidence>
<dbReference type="HOGENOM" id="CLU_118960_1_1_9"/>
<dbReference type="InterPro" id="IPR002742">
    <property type="entry name" value="Desulfoferrodoxin_Fe-bd_dom"/>
</dbReference>
<dbReference type="GeneID" id="57960688"/>
<evidence type="ECO:0000256" key="4">
    <source>
        <dbReference type="ARBA" id="ARBA00022982"/>
    </source>
</evidence>
<dbReference type="InterPro" id="IPR036073">
    <property type="entry name" value="Desulfoferrodoxin_Fe-bd_dom_sf"/>
</dbReference>
<organism evidence="7 8">
    <name type="scientific">[Clostridium] clostridioforme 90A8</name>
    <dbReference type="NCBI Taxonomy" id="999408"/>
    <lineage>
        <taxon>Bacteria</taxon>
        <taxon>Bacillati</taxon>
        <taxon>Bacillota</taxon>
        <taxon>Clostridia</taxon>
        <taxon>Lachnospirales</taxon>
        <taxon>Lachnospiraceae</taxon>
        <taxon>Enterocloster</taxon>
    </lineage>
</organism>
<dbReference type="Gene3D" id="2.60.40.730">
    <property type="entry name" value="SOR catalytic domain"/>
    <property type="match status" value="1"/>
</dbReference>
<comment type="similarity">
    <text evidence="1">Belongs to the desulfoferrodoxin family.</text>
</comment>
<dbReference type="Proteomes" id="UP000013085">
    <property type="component" value="Unassembled WGS sequence"/>
</dbReference>
<dbReference type="PATRIC" id="fig|999408.3.peg.5051"/>
<protein>
    <submittedName>
        <fullName evidence="7">Desulfoferrodoxin</fullName>
    </submittedName>
</protein>
<evidence type="ECO:0000256" key="2">
    <source>
        <dbReference type="ARBA" id="ARBA00022448"/>
    </source>
</evidence>
<evidence type="ECO:0000313" key="7">
    <source>
        <dbReference type="EMBL" id="ENZ08935.1"/>
    </source>
</evidence>
<accession>A0A0E2H3U5</accession>
<dbReference type="GO" id="GO:0016491">
    <property type="term" value="F:oxidoreductase activity"/>
    <property type="evidence" value="ECO:0007669"/>
    <property type="project" value="InterPro"/>
</dbReference>
<evidence type="ECO:0000256" key="5">
    <source>
        <dbReference type="ARBA" id="ARBA00023004"/>
    </source>
</evidence>
<dbReference type="GO" id="GO:0005506">
    <property type="term" value="F:iron ion binding"/>
    <property type="evidence" value="ECO:0007669"/>
    <property type="project" value="InterPro"/>
</dbReference>
<dbReference type="PANTHER" id="PTHR36541">
    <property type="entry name" value="SUPEROXIDE REDUCTASE-RELATED"/>
    <property type="match status" value="1"/>
</dbReference>
<dbReference type="EMBL" id="AGYR01000056">
    <property type="protein sequence ID" value="ENZ08935.1"/>
    <property type="molecule type" value="Genomic_DNA"/>
</dbReference>
<dbReference type="Pfam" id="PF01880">
    <property type="entry name" value="Desulfoferrodox"/>
    <property type="match status" value="1"/>
</dbReference>
<comment type="caution">
    <text evidence="7">The sequence shown here is derived from an EMBL/GenBank/DDBJ whole genome shotgun (WGS) entry which is preliminary data.</text>
</comment>
<dbReference type="SUPFAM" id="SSF49367">
    <property type="entry name" value="Superoxide reductase-like"/>
    <property type="match status" value="1"/>
</dbReference>
<proteinExistence type="inferred from homology"/>